<comment type="caution">
    <text evidence="8">The sequence shown here is derived from an EMBL/GenBank/DDBJ whole genome shotgun (WGS) entry which is preliminary data.</text>
</comment>
<organism evidence="8 9">
    <name type="scientific">Lupinus luteus</name>
    <name type="common">European yellow lupine</name>
    <dbReference type="NCBI Taxonomy" id="3873"/>
    <lineage>
        <taxon>Eukaryota</taxon>
        <taxon>Viridiplantae</taxon>
        <taxon>Streptophyta</taxon>
        <taxon>Embryophyta</taxon>
        <taxon>Tracheophyta</taxon>
        <taxon>Spermatophyta</taxon>
        <taxon>Magnoliopsida</taxon>
        <taxon>eudicotyledons</taxon>
        <taxon>Gunneridae</taxon>
        <taxon>Pentapetalae</taxon>
        <taxon>rosids</taxon>
        <taxon>fabids</taxon>
        <taxon>Fabales</taxon>
        <taxon>Fabaceae</taxon>
        <taxon>Papilionoideae</taxon>
        <taxon>50 kb inversion clade</taxon>
        <taxon>genistoids sensu lato</taxon>
        <taxon>core genistoids</taxon>
        <taxon>Genisteae</taxon>
        <taxon>Lupinus</taxon>
    </lineage>
</organism>
<keyword evidence="3" id="KW-0238">DNA-binding</keyword>
<dbReference type="Proteomes" id="UP001497480">
    <property type="component" value="Unassembled WGS sequence"/>
</dbReference>
<dbReference type="PROSITE" id="PS50811">
    <property type="entry name" value="WRKY"/>
    <property type="match status" value="1"/>
</dbReference>
<feature type="domain" description="WRKY" evidence="7">
    <location>
        <begin position="123"/>
        <end position="186"/>
    </location>
</feature>
<evidence type="ECO:0000256" key="2">
    <source>
        <dbReference type="ARBA" id="ARBA00023015"/>
    </source>
</evidence>
<reference evidence="8 9" key="1">
    <citation type="submission" date="2024-03" db="EMBL/GenBank/DDBJ databases">
        <authorList>
            <person name="Martinez-Hernandez J."/>
        </authorList>
    </citation>
    <scope>NUCLEOTIDE SEQUENCE [LARGE SCALE GENOMIC DNA]</scope>
</reference>
<sequence>MSILFPESVLSNRQRVIRELLQGHDCATKLKFLLQNPIGSYGSTLSAEELLSNVERSFTKTIYVVTSSDTEVFDENGSHVGANSCNDLRSEDSTKSKKRSLTTTIKDRRGSYKRRRTAQTWTKISETIDDNHAWRKYGQKEILNSKFPRSYFRCSRKYDQGCQAMKQVQRIEEKPYMYHTTYIGFHTCKDTLEAPQMVTYSDTLDSFLVNSNSDSKVPNEKDTPFCSQIDPIIKQEYPKEDTSNDLKDNLDPTLWSDLKDLELYKPAILLSKVQSDNADTVYSCTDDSQSLRLDFGVFPSHFSTDFHFDENHLL</sequence>
<keyword evidence="2" id="KW-0805">Transcription regulation</keyword>
<protein>
    <recommendedName>
        <fullName evidence="7">WRKY domain-containing protein</fullName>
    </recommendedName>
</protein>
<keyword evidence="4" id="KW-0804">Transcription</keyword>
<name>A0AAV1W879_LUPLU</name>
<dbReference type="GO" id="GO:0043565">
    <property type="term" value="F:sequence-specific DNA binding"/>
    <property type="evidence" value="ECO:0007669"/>
    <property type="project" value="InterPro"/>
</dbReference>
<dbReference type="Gene3D" id="2.20.25.80">
    <property type="entry name" value="WRKY domain"/>
    <property type="match status" value="1"/>
</dbReference>
<feature type="region of interest" description="Disordered" evidence="6">
    <location>
        <begin position="84"/>
        <end position="103"/>
    </location>
</feature>
<evidence type="ECO:0000256" key="6">
    <source>
        <dbReference type="SAM" id="MobiDB-lite"/>
    </source>
</evidence>
<evidence type="ECO:0000256" key="3">
    <source>
        <dbReference type="ARBA" id="ARBA00023125"/>
    </source>
</evidence>
<keyword evidence="9" id="KW-1185">Reference proteome</keyword>
<dbReference type="Pfam" id="PF03106">
    <property type="entry name" value="WRKY"/>
    <property type="match status" value="1"/>
</dbReference>
<dbReference type="PANTHER" id="PTHR31282">
    <property type="entry name" value="WRKY TRANSCRIPTION FACTOR 21-RELATED"/>
    <property type="match status" value="1"/>
</dbReference>
<evidence type="ECO:0000256" key="5">
    <source>
        <dbReference type="ARBA" id="ARBA00023242"/>
    </source>
</evidence>
<accession>A0AAV1W879</accession>
<gene>
    <name evidence="8" type="ORF">LLUT_LOCUS6403</name>
</gene>
<evidence type="ECO:0000256" key="4">
    <source>
        <dbReference type="ARBA" id="ARBA00023163"/>
    </source>
</evidence>
<proteinExistence type="predicted"/>
<dbReference type="EMBL" id="CAXHTB010000004">
    <property type="protein sequence ID" value="CAL0305343.1"/>
    <property type="molecule type" value="Genomic_DNA"/>
</dbReference>
<dbReference type="InterPro" id="IPR036576">
    <property type="entry name" value="WRKY_dom_sf"/>
</dbReference>
<dbReference type="GO" id="GO:0005634">
    <property type="term" value="C:nucleus"/>
    <property type="evidence" value="ECO:0007669"/>
    <property type="project" value="UniProtKB-SubCell"/>
</dbReference>
<evidence type="ECO:0000313" key="9">
    <source>
        <dbReference type="Proteomes" id="UP001497480"/>
    </source>
</evidence>
<dbReference type="SUPFAM" id="SSF118290">
    <property type="entry name" value="WRKY DNA-binding domain"/>
    <property type="match status" value="1"/>
</dbReference>
<keyword evidence="5" id="KW-0539">Nucleus</keyword>
<evidence type="ECO:0000256" key="1">
    <source>
        <dbReference type="ARBA" id="ARBA00004123"/>
    </source>
</evidence>
<dbReference type="InterPro" id="IPR044810">
    <property type="entry name" value="WRKY_plant"/>
</dbReference>
<dbReference type="GO" id="GO:0003700">
    <property type="term" value="F:DNA-binding transcription factor activity"/>
    <property type="evidence" value="ECO:0007669"/>
    <property type="project" value="InterPro"/>
</dbReference>
<evidence type="ECO:0000313" key="8">
    <source>
        <dbReference type="EMBL" id="CAL0305343.1"/>
    </source>
</evidence>
<dbReference type="SMART" id="SM00774">
    <property type="entry name" value="WRKY"/>
    <property type="match status" value="1"/>
</dbReference>
<evidence type="ECO:0000259" key="7">
    <source>
        <dbReference type="PROSITE" id="PS50811"/>
    </source>
</evidence>
<comment type="subcellular location">
    <subcellularLocation>
        <location evidence="1">Nucleus</location>
    </subcellularLocation>
</comment>
<dbReference type="InterPro" id="IPR003657">
    <property type="entry name" value="WRKY_dom"/>
</dbReference>
<dbReference type="AlphaFoldDB" id="A0AAV1W879"/>